<dbReference type="Proteomes" id="UP000759103">
    <property type="component" value="Unassembled WGS sequence"/>
</dbReference>
<dbReference type="InterPro" id="IPR007844">
    <property type="entry name" value="AsmA"/>
</dbReference>
<feature type="region of interest" description="Disordered" evidence="1">
    <location>
        <begin position="683"/>
        <end position="718"/>
    </location>
</feature>
<evidence type="ECO:0000259" key="3">
    <source>
        <dbReference type="Pfam" id="PF05170"/>
    </source>
</evidence>
<dbReference type="EMBL" id="JAHXZN010000003">
    <property type="protein sequence ID" value="MBW6531245.1"/>
    <property type="molecule type" value="Genomic_DNA"/>
</dbReference>
<keyword evidence="2" id="KW-1133">Transmembrane helix</keyword>
<organism evidence="4 5">
    <name type="scientific">Sphingomonas citri</name>
    <dbReference type="NCBI Taxonomy" id="2862499"/>
    <lineage>
        <taxon>Bacteria</taxon>
        <taxon>Pseudomonadati</taxon>
        <taxon>Pseudomonadota</taxon>
        <taxon>Alphaproteobacteria</taxon>
        <taxon>Sphingomonadales</taxon>
        <taxon>Sphingomonadaceae</taxon>
        <taxon>Sphingomonas</taxon>
    </lineage>
</organism>
<feature type="compositionally biased region" description="Low complexity" evidence="1">
    <location>
        <begin position="10"/>
        <end position="24"/>
    </location>
</feature>
<sequence length="718" mass="76361">MATIPPDTVAAPAPSAASTGAAGASPPPAPPGGAGPSSGRGWRIARNVVLGLLALIAAIWLVLFVTKGRFLKRPFESVVGKLTHRQVTVGGDFQLYFAPLKIKFYAERLAIANPTWATRPNLFAAERIDSRIAPLSLLFGKRRLYWLELTNGAADLEWDPAHTRNTWTFSEDKGSGKPLDLPRIDRATVTGTQVRYRDPRMKLLADLTLDTIRSTDARIGQAVGLSGSGQLRDTPFTLAARLLSPDATVARGRNELVARARAAGNTVDVAGTLPSLAEFENVPLAVRAAGRNLSTLLDVIGVVIPNTRTYRLRAQLVQSGNEYRFTRMSGTFGDSDVAGRLTITNGARLHLDSELTTRRLDIVDAAPFIGYNPDIVAEKGAVAAAAATGAAPARILPDAALPVATMQRFDADLKWHVGVVRSRRVPISDIDMVLDLERGRLALSPLTFAMARGNVAADAIFDTRERPSAVSYDIRLAPTPMGRLLAGYGVAESGTSGTIRGRIQLAGRGDTIHDSLASARGRIAFVMPAGTMWTRNVELAEIDLGTFVQKMFQQELKEPVQINCGLIAFTVRDGVAATDPILIDTKNNVILARGGFSFKTEALDLAFRADSKKFSLFSGQSPVGLGGYFAQPQLNVISPQLVARAGAGLGLAVVATPVAALLAFVDPGDAKAAQCGPILAGKTAAAQRDEKGEPRTDVGNGTTSKAPAPKRKNFLGIF</sequence>
<comment type="caution">
    <text evidence="4">The sequence shown here is derived from an EMBL/GenBank/DDBJ whole genome shotgun (WGS) entry which is preliminary data.</text>
</comment>
<protein>
    <submittedName>
        <fullName evidence="4">AsmA family protein</fullName>
    </submittedName>
</protein>
<dbReference type="Pfam" id="PF05170">
    <property type="entry name" value="AsmA"/>
    <property type="match status" value="2"/>
</dbReference>
<evidence type="ECO:0000256" key="1">
    <source>
        <dbReference type="SAM" id="MobiDB-lite"/>
    </source>
</evidence>
<evidence type="ECO:0000313" key="4">
    <source>
        <dbReference type="EMBL" id="MBW6531245.1"/>
    </source>
</evidence>
<feature type="domain" description="AsmA" evidence="3">
    <location>
        <begin position="327"/>
        <end position="549"/>
    </location>
</feature>
<keyword evidence="5" id="KW-1185">Reference proteome</keyword>
<keyword evidence="2" id="KW-0812">Transmembrane</keyword>
<keyword evidence="2" id="KW-0472">Membrane</keyword>
<evidence type="ECO:0000313" key="5">
    <source>
        <dbReference type="Proteomes" id="UP000759103"/>
    </source>
</evidence>
<accession>A0ABS7BP03</accession>
<dbReference type="InterPro" id="IPR052894">
    <property type="entry name" value="AsmA-related"/>
</dbReference>
<proteinExistence type="predicted"/>
<gene>
    <name evidence="4" type="ORF">KZ820_10915</name>
</gene>
<feature type="compositionally biased region" description="Basic residues" evidence="1">
    <location>
        <begin position="708"/>
        <end position="718"/>
    </location>
</feature>
<feature type="domain" description="AsmA" evidence="3">
    <location>
        <begin position="45"/>
        <end position="170"/>
    </location>
</feature>
<evidence type="ECO:0000256" key="2">
    <source>
        <dbReference type="SAM" id="Phobius"/>
    </source>
</evidence>
<name>A0ABS7BP03_9SPHN</name>
<dbReference type="PANTHER" id="PTHR30441">
    <property type="entry name" value="DUF748 DOMAIN-CONTAINING PROTEIN"/>
    <property type="match status" value="1"/>
</dbReference>
<dbReference type="PANTHER" id="PTHR30441:SF9">
    <property type="entry name" value="ASMA FAMILY PROTEIN YHJG"/>
    <property type="match status" value="1"/>
</dbReference>
<dbReference type="RefSeq" id="WP_219748659.1">
    <property type="nucleotide sequence ID" value="NZ_JAHXZN010000003.1"/>
</dbReference>
<feature type="transmembrane region" description="Helical" evidence="2">
    <location>
        <begin position="44"/>
        <end position="65"/>
    </location>
</feature>
<feature type="region of interest" description="Disordered" evidence="1">
    <location>
        <begin position="1"/>
        <end position="38"/>
    </location>
</feature>
<reference evidence="4 5" key="1">
    <citation type="submission" date="2021-07" db="EMBL/GenBank/DDBJ databases">
        <title>Sphingomonas sp.</title>
        <authorList>
            <person name="Feng G."/>
            <person name="Li J."/>
            <person name="Pan M."/>
        </authorList>
    </citation>
    <scope>NUCLEOTIDE SEQUENCE [LARGE SCALE GENOMIC DNA]</scope>
    <source>
        <strain evidence="4 5">RRHST34</strain>
    </source>
</reference>
<feature type="compositionally biased region" description="Basic and acidic residues" evidence="1">
    <location>
        <begin position="687"/>
        <end position="696"/>
    </location>
</feature>